<dbReference type="EMBL" id="JAIWYP010000010">
    <property type="protein sequence ID" value="KAH3749827.1"/>
    <property type="molecule type" value="Genomic_DNA"/>
</dbReference>
<dbReference type="PRINTS" id="PR00261">
    <property type="entry name" value="LDLRECEPTOR"/>
</dbReference>
<dbReference type="InterPro" id="IPR023415">
    <property type="entry name" value="LDLR_class-A_CS"/>
</dbReference>
<keyword evidence="11 16" id="KW-1015">Disulfide bond</keyword>
<dbReference type="GO" id="GO:0005905">
    <property type="term" value="C:clathrin-coated pit"/>
    <property type="evidence" value="ECO:0007669"/>
    <property type="project" value="UniProtKB-KW"/>
</dbReference>
<evidence type="ECO:0000256" key="2">
    <source>
        <dbReference type="ARBA" id="ARBA00009939"/>
    </source>
</evidence>
<dbReference type="GO" id="GO:0043235">
    <property type="term" value="C:receptor complex"/>
    <property type="evidence" value="ECO:0007669"/>
    <property type="project" value="TreeGrafter"/>
</dbReference>
<dbReference type="SMART" id="SM00192">
    <property type="entry name" value="LDLa"/>
    <property type="match status" value="9"/>
</dbReference>
<dbReference type="InterPro" id="IPR001881">
    <property type="entry name" value="EGF-like_Ca-bd_dom"/>
</dbReference>
<comment type="subcellular location">
    <subcellularLocation>
        <location evidence="15">Membrane</location>
        <location evidence="15">Coated pit</location>
    </subcellularLocation>
    <subcellularLocation>
        <location evidence="1">Membrane</location>
        <topology evidence="1">Single-pass type I membrane protein</topology>
    </subcellularLocation>
</comment>
<name>A0A9D4DKP1_DREPO</name>
<dbReference type="Pfam" id="PF24468">
    <property type="entry name" value="EGF_LRP2"/>
    <property type="match status" value="1"/>
</dbReference>
<dbReference type="InterPro" id="IPR011042">
    <property type="entry name" value="6-blade_b-propeller_TolB-like"/>
</dbReference>
<comment type="caution">
    <text evidence="16">Lacks conserved residue(s) required for the propagation of feature annotation.</text>
</comment>
<dbReference type="SMART" id="SM00135">
    <property type="entry name" value="LY"/>
    <property type="match status" value="12"/>
</dbReference>
<dbReference type="Gene3D" id="2.120.10.30">
    <property type="entry name" value="TolB, C-terminal domain"/>
    <property type="match status" value="6"/>
</dbReference>
<dbReference type="InterPro" id="IPR036055">
    <property type="entry name" value="LDL_receptor-like_sf"/>
</dbReference>
<evidence type="ECO:0000256" key="8">
    <source>
        <dbReference type="ARBA" id="ARBA00022837"/>
    </source>
</evidence>
<feature type="disulfide bond" evidence="16">
    <location>
        <begin position="1175"/>
        <end position="1187"/>
    </location>
</feature>
<organism evidence="19 20">
    <name type="scientific">Dreissena polymorpha</name>
    <name type="common">Zebra mussel</name>
    <name type="synonym">Mytilus polymorpha</name>
    <dbReference type="NCBI Taxonomy" id="45954"/>
    <lineage>
        <taxon>Eukaryota</taxon>
        <taxon>Metazoa</taxon>
        <taxon>Spiralia</taxon>
        <taxon>Lophotrochozoa</taxon>
        <taxon>Mollusca</taxon>
        <taxon>Bivalvia</taxon>
        <taxon>Autobranchia</taxon>
        <taxon>Heteroconchia</taxon>
        <taxon>Euheterodonta</taxon>
        <taxon>Imparidentia</taxon>
        <taxon>Neoheterodontei</taxon>
        <taxon>Myida</taxon>
        <taxon>Dreissenoidea</taxon>
        <taxon>Dreissenidae</taxon>
        <taxon>Dreissena</taxon>
    </lineage>
</organism>
<keyword evidence="20" id="KW-1185">Reference proteome</keyword>
<dbReference type="PROSITE" id="PS00010">
    <property type="entry name" value="ASX_HYDROXYL"/>
    <property type="match status" value="2"/>
</dbReference>
<dbReference type="Pfam" id="PF00058">
    <property type="entry name" value="Ldl_recept_b"/>
    <property type="match status" value="4"/>
</dbReference>
<feature type="repeat" description="LDL-receptor class B" evidence="17">
    <location>
        <begin position="424"/>
        <end position="467"/>
    </location>
</feature>
<evidence type="ECO:0000256" key="10">
    <source>
        <dbReference type="ARBA" id="ARBA00023136"/>
    </source>
</evidence>
<dbReference type="GO" id="GO:0005509">
    <property type="term" value="F:calcium ion binding"/>
    <property type="evidence" value="ECO:0007669"/>
    <property type="project" value="InterPro"/>
</dbReference>
<dbReference type="FunFam" id="2.120.10.30:FF:000241">
    <property type="entry name" value="Low-density lipoprotein receptor-related protein 6"/>
    <property type="match status" value="2"/>
</dbReference>
<feature type="non-terminal residue" evidence="19">
    <location>
        <position position="1528"/>
    </location>
</feature>
<dbReference type="SUPFAM" id="SSF57424">
    <property type="entry name" value="LDL receptor-like module"/>
    <property type="match status" value="9"/>
</dbReference>
<evidence type="ECO:0000256" key="12">
    <source>
        <dbReference type="ARBA" id="ARBA00023170"/>
    </source>
</evidence>
<evidence type="ECO:0000256" key="15">
    <source>
        <dbReference type="ARBA" id="ARBA00037878"/>
    </source>
</evidence>
<dbReference type="InterPro" id="IPR000033">
    <property type="entry name" value="LDLR_classB_rpt"/>
</dbReference>
<evidence type="ECO:0000259" key="18">
    <source>
        <dbReference type="PROSITE" id="PS01186"/>
    </source>
</evidence>
<dbReference type="InterPro" id="IPR018097">
    <property type="entry name" value="EGF_Ca-bd_CS"/>
</dbReference>
<dbReference type="InterPro" id="IPR002172">
    <property type="entry name" value="LDrepeatLR_classA_rpt"/>
</dbReference>
<feature type="disulfide bond" evidence="16">
    <location>
        <begin position="1308"/>
        <end position="1326"/>
    </location>
</feature>
<keyword evidence="5" id="KW-0812">Transmembrane</keyword>
<evidence type="ECO:0000256" key="5">
    <source>
        <dbReference type="ARBA" id="ARBA00022692"/>
    </source>
</evidence>
<keyword evidence="13" id="KW-0168">Coated pit</keyword>
<dbReference type="PROSITE" id="PS50068">
    <property type="entry name" value="LDLRA_2"/>
    <property type="match status" value="9"/>
</dbReference>
<keyword evidence="8" id="KW-0106">Calcium</keyword>
<dbReference type="InterPro" id="IPR051221">
    <property type="entry name" value="LDLR-related"/>
</dbReference>
<feature type="domain" description="EGF-like" evidence="18">
    <location>
        <begin position="1360"/>
        <end position="1375"/>
    </location>
</feature>
<keyword evidence="14" id="KW-0325">Glycoprotein</keyword>
<dbReference type="Pfam" id="PF00057">
    <property type="entry name" value="Ldl_recept_a"/>
    <property type="match status" value="9"/>
</dbReference>
<dbReference type="Pfam" id="PF12662">
    <property type="entry name" value="cEGF"/>
    <property type="match status" value="1"/>
</dbReference>
<dbReference type="PROSITE" id="PS51120">
    <property type="entry name" value="LDLRB"/>
    <property type="match status" value="6"/>
</dbReference>
<feature type="disulfide bond" evidence="16">
    <location>
        <begin position="1301"/>
        <end position="1313"/>
    </location>
</feature>
<dbReference type="PANTHER" id="PTHR22722">
    <property type="entry name" value="LOW-DENSITY LIPOPROTEIN RECEPTOR-RELATED PROTEIN 2-RELATED"/>
    <property type="match status" value="1"/>
</dbReference>
<keyword evidence="4" id="KW-0254">Endocytosis</keyword>
<feature type="disulfide bond" evidence="16">
    <location>
        <begin position="1099"/>
        <end position="1117"/>
    </location>
</feature>
<feature type="disulfide bond" evidence="16">
    <location>
        <begin position="1182"/>
        <end position="1200"/>
    </location>
</feature>
<feature type="repeat" description="LDL-receptor class B" evidence="17">
    <location>
        <begin position="381"/>
        <end position="423"/>
    </location>
</feature>
<feature type="disulfide bond" evidence="16">
    <location>
        <begin position="1092"/>
        <end position="1104"/>
    </location>
</feature>
<dbReference type="PROSITE" id="PS01186">
    <property type="entry name" value="EGF_2"/>
    <property type="match status" value="2"/>
</dbReference>
<accession>A0A9D4DKP1</accession>
<evidence type="ECO:0000256" key="3">
    <source>
        <dbReference type="ARBA" id="ARBA00022536"/>
    </source>
</evidence>
<evidence type="ECO:0000313" key="20">
    <source>
        <dbReference type="Proteomes" id="UP000828390"/>
    </source>
</evidence>
<dbReference type="GO" id="GO:0006898">
    <property type="term" value="P:receptor-mediated endocytosis"/>
    <property type="evidence" value="ECO:0007669"/>
    <property type="project" value="TreeGrafter"/>
</dbReference>
<keyword evidence="6" id="KW-0732">Signal</keyword>
<dbReference type="Proteomes" id="UP000828390">
    <property type="component" value="Unassembled WGS sequence"/>
</dbReference>
<gene>
    <name evidence="19" type="ORF">DPMN_184342</name>
</gene>
<feature type="repeat" description="LDL-receptor class B" evidence="17">
    <location>
        <begin position="788"/>
        <end position="830"/>
    </location>
</feature>
<dbReference type="Gene3D" id="2.10.25.10">
    <property type="entry name" value="Laminin"/>
    <property type="match status" value="2"/>
</dbReference>
<comment type="caution">
    <text evidence="19">The sequence shown here is derived from an EMBL/GenBank/DDBJ whole genome shotgun (WGS) entry which is preliminary data.</text>
</comment>
<dbReference type="InterPro" id="IPR000742">
    <property type="entry name" value="EGF"/>
</dbReference>
<evidence type="ECO:0000256" key="4">
    <source>
        <dbReference type="ARBA" id="ARBA00022583"/>
    </source>
</evidence>
<protein>
    <recommendedName>
        <fullName evidence="18">EGF-like domain-containing protein</fullName>
    </recommendedName>
</protein>
<dbReference type="SUPFAM" id="SSF57196">
    <property type="entry name" value="EGF/Laminin"/>
    <property type="match status" value="4"/>
</dbReference>
<keyword evidence="3" id="KW-0245">EGF-like domain</keyword>
<dbReference type="Gene3D" id="4.10.400.10">
    <property type="entry name" value="Low-density Lipoprotein Receptor"/>
    <property type="match status" value="9"/>
</dbReference>
<feature type="repeat" description="LDL-receptor class B" evidence="17">
    <location>
        <begin position="338"/>
        <end position="380"/>
    </location>
</feature>
<evidence type="ECO:0000256" key="17">
    <source>
        <dbReference type="PROSITE-ProRule" id="PRU00461"/>
    </source>
</evidence>
<dbReference type="FunFam" id="2.10.25.10:FF:000240">
    <property type="entry name" value="Vitamin K-dependent protein S"/>
    <property type="match status" value="1"/>
</dbReference>
<feature type="disulfide bond" evidence="16">
    <location>
        <begin position="1111"/>
        <end position="1126"/>
    </location>
</feature>
<feature type="disulfide bond" evidence="16">
    <location>
        <begin position="1217"/>
        <end position="1229"/>
    </location>
</feature>
<dbReference type="GO" id="GO:0016324">
    <property type="term" value="C:apical plasma membrane"/>
    <property type="evidence" value="ECO:0007669"/>
    <property type="project" value="TreeGrafter"/>
</dbReference>
<evidence type="ECO:0000256" key="6">
    <source>
        <dbReference type="ARBA" id="ARBA00022729"/>
    </source>
</evidence>
<dbReference type="FunFam" id="4.10.400.10:FF:000034">
    <property type="entry name" value="Low-density lipoprotein receptor-related protein 2"/>
    <property type="match status" value="1"/>
</dbReference>
<feature type="disulfide bond" evidence="16">
    <location>
        <begin position="1224"/>
        <end position="1242"/>
    </location>
</feature>
<evidence type="ECO:0000256" key="14">
    <source>
        <dbReference type="ARBA" id="ARBA00023180"/>
    </source>
</evidence>
<evidence type="ECO:0000256" key="9">
    <source>
        <dbReference type="ARBA" id="ARBA00022989"/>
    </source>
</evidence>
<evidence type="ECO:0000256" key="7">
    <source>
        <dbReference type="ARBA" id="ARBA00022737"/>
    </source>
</evidence>
<reference evidence="19" key="1">
    <citation type="journal article" date="2019" name="bioRxiv">
        <title>The Genome of the Zebra Mussel, Dreissena polymorpha: A Resource for Invasive Species Research.</title>
        <authorList>
            <person name="McCartney M.A."/>
            <person name="Auch B."/>
            <person name="Kono T."/>
            <person name="Mallez S."/>
            <person name="Zhang Y."/>
            <person name="Obille A."/>
            <person name="Becker A."/>
            <person name="Abrahante J.E."/>
            <person name="Garbe J."/>
            <person name="Badalamenti J.P."/>
            <person name="Herman A."/>
            <person name="Mangelson H."/>
            <person name="Liachko I."/>
            <person name="Sullivan S."/>
            <person name="Sone E.D."/>
            <person name="Koren S."/>
            <person name="Silverstein K.A.T."/>
            <person name="Beckman K.B."/>
            <person name="Gohl D.M."/>
        </authorList>
    </citation>
    <scope>NUCLEOTIDE SEQUENCE</scope>
    <source>
        <strain evidence="19">Duluth1</strain>
        <tissue evidence="19">Whole animal</tissue>
    </source>
</reference>
<dbReference type="GO" id="GO:0042562">
    <property type="term" value="F:hormone binding"/>
    <property type="evidence" value="ECO:0007669"/>
    <property type="project" value="TreeGrafter"/>
</dbReference>
<evidence type="ECO:0000256" key="13">
    <source>
        <dbReference type="ARBA" id="ARBA00023176"/>
    </source>
</evidence>
<proteinExistence type="inferred from homology"/>
<dbReference type="PANTHER" id="PTHR22722:SF5">
    <property type="entry name" value="LOW-DENSITY LIPOPROTEIN RECEPTOR-RELATED PROTEIN 1B"/>
    <property type="match status" value="1"/>
</dbReference>
<dbReference type="SUPFAM" id="SSF63825">
    <property type="entry name" value="YWTD domain"/>
    <property type="match status" value="4"/>
</dbReference>
<evidence type="ECO:0000256" key="1">
    <source>
        <dbReference type="ARBA" id="ARBA00004479"/>
    </source>
</evidence>
<feature type="repeat" description="LDL-receptor class B" evidence="17">
    <location>
        <begin position="743"/>
        <end position="787"/>
    </location>
</feature>
<dbReference type="InterPro" id="IPR026823">
    <property type="entry name" value="cEGF"/>
</dbReference>
<evidence type="ECO:0000256" key="16">
    <source>
        <dbReference type="PROSITE-ProRule" id="PRU00124"/>
    </source>
</evidence>
<feature type="disulfide bond" evidence="16">
    <location>
        <begin position="932"/>
        <end position="950"/>
    </location>
</feature>
<dbReference type="CDD" id="cd00112">
    <property type="entry name" value="LDLa"/>
    <property type="match status" value="8"/>
</dbReference>
<dbReference type="SMART" id="SM00181">
    <property type="entry name" value="EGF"/>
    <property type="match status" value="6"/>
</dbReference>
<sequence length="1528" mass="169991">MPTAIDYDVELDYFYWADKGLNVINRANFSASVETLIDKDWLSGNMYFSSYDTAAKTASISVATLTGSFRTEVIKNDIHQLFRTGMDGSEKAVLFSNLHNPSSLCVDTTSSPEKLYFINDSQILWFNINDSGSNPAVNLVKVQTSLSSDRPEALTVDSEHIYVSIGGRIISINKSGSNEILETLRDSTPNVNALILYDTQTRKKDSQNVCHRKNHGCSQLCLPKNLKLSSCVCTAGFSLGKDNSNCEDNSNCQAGFSLGKDNFNCEGITSFLLYAKETEIRGQTFLDTNQDEALPPISQIQALSAIDFHADTGTVSDRLPCSLKIQALSAIDFHAADDMIYWVDTTTNSISRIKRDLTNKTVVVKKGILSVEGLAVEWVSGLLYWTDAGHSTVEVSTFDGSNRHVIASGDMEKPKSIVVDPVDGYVYWSDWGTVSRIERANLDGSNRVQYIYTDIGKPWGLTIDYDTHFLYWCDTALKTIEYQDLRTGTRSKLLSNIDPISVTIFKDYIYWIDGGCDRNTTCIMWANKTDGSDPKVMRANLGTGLKDIKAFDKSRQQGANLCKINNGGCEQLCFYTSRKNVTCACSYGKLAENGKNCTEYQEFIMFSKVTGIESVHLTDADNKNQPRLPIFDDTQLRNVIGLTFDYEDKRIFFSDIQRGDLQTAFFDGSGKRTIVEGVGSVEGIAFVKMDGKKELYWTSYTNSCISRIDVNASLGNVSQKPEVVIQMTKLDHPRAIAVDSCWQLIYWTNWNNEKPRIQRSNLQGHNMEDVIVEDILTPNGLTIDHLAKKLYWSDARLDKIERCNMDGTNREVIITAIPQHSFGLVVYSDYLFWTDWMLRAVIRANKYDGSGIVWLRKNLERQPMGIIAVAADSNNCMLHKCYADNFGCEDLCQTDLYGNPFCQCRFGRLKSDGKHCVANQSCSNEGFEAFPCLNGGCIRFEKSCNGIKDCLDASDESPFTCANRSCPSSMFACANRAQGQCIALTKRCDSVVDCHDGSDELTATCGCPPLHFQCKNNANCIRKELKCNGVGDCPDSSDEVDCGSKNCTNGYFQCHLTDICIPGHWQCNGINDCKDGSDENATLCASHKPELCPEAMFRCNDGLCINKQWHCDGDQDCTDDSDETGCQYMCPSGQYKCPGHDPICIQIAWICDGSKDCPGGEDENSTLHSCNARTCGPGQFACNNGLCIDEQWVCDFESDCTDGSDESPSAGCEPNQCDEHEFQCSNYHCIEKEFYCDHDDDCGDHSDEPAGCVPVHVHCGHDLIQCANGSCLSLSDICERGMKCDKYVTDTSSLRCADFTCPLGMFSCANGVCINETLTCDGNYDCPDESDEPASCYIDECNLYQPCTQLCADAKIGYLCSCHPGFKLATDNKTCEDVNECDTEFPCSQFCNNTPGSYYCTCEKGFDLSANKRDCAFSDQGNPPFLLVSNRYFINRVDLTPDNTTGMYATSVVQANLSHSVAVDFDYKENMIYWTDIRSQSSTINRRRLDRNDTEVLHSSTVLNPDGIAVDWVGRNLYWCDRNTDTIE</sequence>
<feature type="disulfide bond" evidence="16">
    <location>
        <begin position="1027"/>
        <end position="1042"/>
    </location>
</feature>
<dbReference type="InterPro" id="IPR056588">
    <property type="entry name" value="EGF_LRP2"/>
</dbReference>
<feature type="domain" description="EGF-like" evidence="18">
    <location>
        <begin position="1400"/>
        <end position="1415"/>
    </location>
</feature>
<feature type="repeat" description="LDL-receptor class B" evidence="17">
    <location>
        <begin position="1470"/>
        <end position="1514"/>
    </location>
</feature>
<keyword evidence="7" id="KW-0677">Repeat</keyword>
<dbReference type="InterPro" id="IPR000152">
    <property type="entry name" value="EGF-type_Asp/Asn_hydroxyl_site"/>
</dbReference>
<dbReference type="SMART" id="SM00179">
    <property type="entry name" value="EGF_CA"/>
    <property type="match status" value="2"/>
</dbReference>
<dbReference type="PROSITE" id="PS01209">
    <property type="entry name" value="LDLRA_1"/>
    <property type="match status" value="3"/>
</dbReference>
<comment type="similarity">
    <text evidence="2">Belongs to the LDLR family.</text>
</comment>
<keyword evidence="9" id="KW-1133">Transmembrane helix</keyword>
<dbReference type="PROSITE" id="PS01187">
    <property type="entry name" value="EGF_CA"/>
    <property type="match status" value="1"/>
</dbReference>
<evidence type="ECO:0000256" key="11">
    <source>
        <dbReference type="ARBA" id="ARBA00023157"/>
    </source>
</evidence>
<reference evidence="19" key="2">
    <citation type="submission" date="2020-11" db="EMBL/GenBank/DDBJ databases">
        <authorList>
            <person name="McCartney M.A."/>
            <person name="Auch B."/>
            <person name="Kono T."/>
            <person name="Mallez S."/>
            <person name="Becker A."/>
            <person name="Gohl D.M."/>
            <person name="Silverstein K.A.T."/>
            <person name="Koren S."/>
            <person name="Bechman K.B."/>
            <person name="Herman A."/>
            <person name="Abrahante J.E."/>
            <person name="Garbe J."/>
        </authorList>
    </citation>
    <scope>NUCLEOTIDE SEQUENCE</scope>
    <source>
        <strain evidence="19">Duluth1</strain>
        <tissue evidence="19">Whole animal</tissue>
    </source>
</reference>
<keyword evidence="12" id="KW-0675">Receptor</keyword>
<evidence type="ECO:0000313" key="19">
    <source>
        <dbReference type="EMBL" id="KAH3749827.1"/>
    </source>
</evidence>
<keyword evidence="10" id="KW-0472">Membrane</keyword>